<dbReference type="CDD" id="cd04369">
    <property type="entry name" value="Bromodomain"/>
    <property type="match status" value="1"/>
</dbReference>
<dbReference type="Gene3D" id="1.20.920.10">
    <property type="entry name" value="Bromodomain-like"/>
    <property type="match status" value="1"/>
</dbReference>
<dbReference type="PANTHER" id="PTHR15398:SF4">
    <property type="entry name" value="BROMODOMAIN-CONTAINING PROTEIN 8 ISOFORM X1"/>
    <property type="match status" value="1"/>
</dbReference>
<organism evidence="5 6">
    <name type="scientific">Hericium alpestre</name>
    <dbReference type="NCBI Taxonomy" id="135208"/>
    <lineage>
        <taxon>Eukaryota</taxon>
        <taxon>Fungi</taxon>
        <taxon>Dikarya</taxon>
        <taxon>Basidiomycota</taxon>
        <taxon>Agaricomycotina</taxon>
        <taxon>Agaricomycetes</taxon>
        <taxon>Russulales</taxon>
        <taxon>Hericiaceae</taxon>
        <taxon>Hericium</taxon>
    </lineage>
</organism>
<feature type="compositionally biased region" description="Basic and acidic residues" evidence="3">
    <location>
        <begin position="279"/>
        <end position="318"/>
    </location>
</feature>
<dbReference type="SUPFAM" id="SSF47370">
    <property type="entry name" value="Bromodomain"/>
    <property type="match status" value="1"/>
</dbReference>
<dbReference type="EMBL" id="SFCI01000084">
    <property type="protein sequence ID" value="TFY82713.1"/>
    <property type="molecule type" value="Genomic_DNA"/>
</dbReference>
<evidence type="ECO:0000256" key="3">
    <source>
        <dbReference type="SAM" id="MobiDB-lite"/>
    </source>
</evidence>
<feature type="compositionally biased region" description="Acidic residues" evidence="3">
    <location>
        <begin position="263"/>
        <end position="276"/>
    </location>
</feature>
<dbReference type="PANTHER" id="PTHR15398">
    <property type="entry name" value="BROMODOMAIN-CONTAINING PROTEIN 8"/>
    <property type="match status" value="1"/>
</dbReference>
<feature type="domain" description="Bromo" evidence="4">
    <location>
        <begin position="366"/>
        <end position="436"/>
    </location>
</feature>
<dbReference type="InterPro" id="IPR036427">
    <property type="entry name" value="Bromodomain-like_sf"/>
</dbReference>
<sequence length="466" mass="52183">MASATRSRRVTDLVPEDLSNLERLILAQAVYELGANAWPAVAKLLSEHPLISQPHSSFSPESCQAAYEHLMKEATLESDCRVLTITKLRELIVAEEGKFKAVVAEIDAIRSGAWDEQIREKLGISKDEEKPPSVQVADVPETEGLSPANQPEGDDVQLSSDGKDESHPEVPSPASPEEQSVIDLTEEPDVETVAPEEQDNFPETHEPEPEQHLVETPLETMEDREEQPEVSLEGTRLPSPSPVEPSEEAEATPVPEPNREVEAAGEDEDIAMDEATPEAQRDQEESPEISHRDFKRKASELEGVSETERDKKRAREESQVSQVDEDEDAAPSPGPSRRRGARPVHEVTPATKKFQNVIIMLHSQISQHRNGNIFHNPIKNSEAPDYREIVKRPMDLKTIKMRIKDGAISNSAQFQRDVYLMFANSMMYNRPKSDIYNMAEEMMLVSEVQINEFLQTEGIIRGGHRL</sequence>
<evidence type="ECO:0000313" key="6">
    <source>
        <dbReference type="Proteomes" id="UP000298061"/>
    </source>
</evidence>
<dbReference type="Pfam" id="PF00439">
    <property type="entry name" value="Bromodomain"/>
    <property type="match status" value="1"/>
</dbReference>
<name>A0A4Z0A8R6_9AGAM</name>
<keyword evidence="1 2" id="KW-0103">Bromodomain</keyword>
<dbReference type="SMART" id="SM00297">
    <property type="entry name" value="BROMO"/>
    <property type="match status" value="1"/>
</dbReference>
<evidence type="ECO:0000259" key="4">
    <source>
        <dbReference type="PROSITE" id="PS50014"/>
    </source>
</evidence>
<evidence type="ECO:0000256" key="1">
    <source>
        <dbReference type="ARBA" id="ARBA00023117"/>
    </source>
</evidence>
<dbReference type="OrthoDB" id="1742084at2759"/>
<dbReference type="GO" id="GO:0006325">
    <property type="term" value="P:chromatin organization"/>
    <property type="evidence" value="ECO:0007669"/>
    <property type="project" value="UniProtKB-ARBA"/>
</dbReference>
<dbReference type="STRING" id="135208.A0A4Z0A8R6"/>
<feature type="compositionally biased region" description="Acidic residues" evidence="3">
    <location>
        <begin position="184"/>
        <end position="200"/>
    </location>
</feature>
<dbReference type="InterPro" id="IPR001487">
    <property type="entry name" value="Bromodomain"/>
</dbReference>
<protein>
    <recommendedName>
        <fullName evidence="4">Bromo domain-containing protein</fullName>
    </recommendedName>
</protein>
<reference evidence="5 6" key="1">
    <citation type="submission" date="2019-02" db="EMBL/GenBank/DDBJ databases">
        <title>Genome sequencing of the rare red list fungi Hericium alpestre (H. flagellum).</title>
        <authorList>
            <person name="Buettner E."/>
            <person name="Kellner H."/>
        </authorList>
    </citation>
    <scope>NUCLEOTIDE SEQUENCE [LARGE SCALE GENOMIC DNA]</scope>
    <source>
        <strain evidence="5 6">DSM 108284</strain>
    </source>
</reference>
<evidence type="ECO:0000313" key="5">
    <source>
        <dbReference type="EMBL" id="TFY82713.1"/>
    </source>
</evidence>
<feature type="compositionally biased region" description="Basic and acidic residues" evidence="3">
    <location>
        <begin position="122"/>
        <end position="131"/>
    </location>
</feature>
<dbReference type="PROSITE" id="PS50014">
    <property type="entry name" value="BROMODOMAIN_2"/>
    <property type="match status" value="1"/>
</dbReference>
<dbReference type="Proteomes" id="UP000298061">
    <property type="component" value="Unassembled WGS sequence"/>
</dbReference>
<evidence type="ECO:0000256" key="2">
    <source>
        <dbReference type="PROSITE-ProRule" id="PRU00035"/>
    </source>
</evidence>
<gene>
    <name evidence="5" type="ORF">EWM64_g1297</name>
</gene>
<feature type="region of interest" description="Disordered" evidence="3">
    <location>
        <begin position="122"/>
        <end position="349"/>
    </location>
</feature>
<proteinExistence type="predicted"/>
<keyword evidence="6" id="KW-1185">Reference proteome</keyword>
<dbReference type="GO" id="GO:0035267">
    <property type="term" value="C:NuA4 histone acetyltransferase complex"/>
    <property type="evidence" value="ECO:0007669"/>
    <property type="project" value="TreeGrafter"/>
</dbReference>
<accession>A0A4Z0A8R6</accession>
<dbReference type="AlphaFoldDB" id="A0A4Z0A8R6"/>
<feature type="compositionally biased region" description="Basic and acidic residues" evidence="3">
    <location>
        <begin position="202"/>
        <end position="213"/>
    </location>
</feature>
<dbReference type="PRINTS" id="PR00503">
    <property type="entry name" value="BROMODOMAIN"/>
</dbReference>
<comment type="caution">
    <text evidence="5">The sequence shown here is derived from an EMBL/GenBank/DDBJ whole genome shotgun (WGS) entry which is preliminary data.</text>
</comment>